<reference evidence="1" key="1">
    <citation type="journal article" date="2016" name="Ticks Tick Borne Dis.">
        <title>De novo assembly and annotation of the salivary gland transcriptome of Rhipicephalus appendiculatus male and female ticks during blood feeding.</title>
        <authorList>
            <person name="de Castro M.H."/>
            <person name="de Klerk D."/>
            <person name="Pienaar R."/>
            <person name="Latif A.A."/>
            <person name="Rees D.J."/>
            <person name="Mans B.J."/>
        </authorList>
    </citation>
    <scope>NUCLEOTIDE SEQUENCE</scope>
    <source>
        <tissue evidence="1">Salivary glands</tissue>
    </source>
</reference>
<dbReference type="EMBL" id="GEDV01011819">
    <property type="protein sequence ID" value="JAP76738.1"/>
    <property type="molecule type" value="Transcribed_RNA"/>
</dbReference>
<accession>A0A131YDW1</accession>
<dbReference type="AlphaFoldDB" id="A0A131YDW1"/>
<sequence length="84" mass="9694">MHGHSQKPLVRSSRVHRPCLILSLVKSTQVYKSPESKTRTAHHDKDFLGTLHPQSQVLSRWTRSRRDRGLHHCIVGSGQHRIEI</sequence>
<organism evidence="1">
    <name type="scientific">Rhipicephalus appendiculatus</name>
    <name type="common">Brown ear tick</name>
    <dbReference type="NCBI Taxonomy" id="34631"/>
    <lineage>
        <taxon>Eukaryota</taxon>
        <taxon>Metazoa</taxon>
        <taxon>Ecdysozoa</taxon>
        <taxon>Arthropoda</taxon>
        <taxon>Chelicerata</taxon>
        <taxon>Arachnida</taxon>
        <taxon>Acari</taxon>
        <taxon>Parasitiformes</taxon>
        <taxon>Ixodida</taxon>
        <taxon>Ixodoidea</taxon>
        <taxon>Ixodidae</taxon>
        <taxon>Rhipicephalinae</taxon>
        <taxon>Rhipicephalus</taxon>
        <taxon>Rhipicephalus</taxon>
    </lineage>
</organism>
<proteinExistence type="predicted"/>
<name>A0A131YDW1_RHIAP</name>
<protein>
    <submittedName>
        <fullName evidence="1">Uncharacterized protein</fullName>
    </submittedName>
</protein>
<evidence type="ECO:0000313" key="1">
    <source>
        <dbReference type="EMBL" id="JAP76738.1"/>
    </source>
</evidence>